<dbReference type="InterPro" id="IPR041492">
    <property type="entry name" value="HAD_2"/>
</dbReference>
<dbReference type="EC" id="3.6.1.1" evidence="1"/>
<dbReference type="NCBIfam" id="TIGR01549">
    <property type="entry name" value="HAD-SF-IA-v1"/>
    <property type="match status" value="1"/>
</dbReference>
<dbReference type="InParanoid" id="A0A5R8QHE8"/>
<dbReference type="SFLD" id="SFLDG01135">
    <property type="entry name" value="C1.5.6:_HAD__Beta-PGM__Phospha"/>
    <property type="match status" value="1"/>
</dbReference>
<dbReference type="PRINTS" id="PR00413">
    <property type="entry name" value="HADHALOGNASE"/>
</dbReference>
<dbReference type="InterPro" id="IPR006439">
    <property type="entry name" value="HAD-SF_hydro_IA"/>
</dbReference>
<dbReference type="SFLD" id="SFLDG01129">
    <property type="entry name" value="C1.5:_HAD__Beta-PGM__Phosphata"/>
    <property type="match status" value="1"/>
</dbReference>
<dbReference type="GO" id="GO:0006281">
    <property type="term" value="P:DNA repair"/>
    <property type="evidence" value="ECO:0007669"/>
    <property type="project" value="TreeGrafter"/>
</dbReference>
<reference evidence="1 2" key="1">
    <citation type="submission" date="2019-05" db="EMBL/GenBank/DDBJ databases">
        <title>Culicoidintestinum kansasii gen. nov., sp. nov. from the gastrointestinal tract of the biting midge, Culicoides sonorensis.</title>
        <authorList>
            <person name="Neupane S."/>
            <person name="Ghosh A."/>
            <person name="Gunther S."/>
            <person name="Martin K."/>
            <person name="Zurek L."/>
        </authorList>
    </citation>
    <scope>NUCLEOTIDE SEQUENCE [LARGE SCALE GENOMIC DNA]</scope>
    <source>
        <strain evidence="1 2">CS-1</strain>
    </source>
</reference>
<keyword evidence="1" id="KW-0378">Hydrolase</keyword>
<gene>
    <name evidence="1" type="primary">ppaX</name>
    <name evidence="1" type="ORF">FEZ08_01825</name>
</gene>
<dbReference type="GO" id="GO:0005829">
    <property type="term" value="C:cytosol"/>
    <property type="evidence" value="ECO:0007669"/>
    <property type="project" value="TreeGrafter"/>
</dbReference>
<dbReference type="GO" id="GO:0008967">
    <property type="term" value="F:phosphoglycolate phosphatase activity"/>
    <property type="evidence" value="ECO:0007669"/>
    <property type="project" value="TreeGrafter"/>
</dbReference>
<dbReference type="InterPro" id="IPR050155">
    <property type="entry name" value="HAD-like_hydrolase_sf"/>
</dbReference>
<dbReference type="PANTHER" id="PTHR43434">
    <property type="entry name" value="PHOSPHOGLYCOLATE PHOSPHATASE"/>
    <property type="match status" value="1"/>
</dbReference>
<sequence>MYDTYLFDVDGTLLDTNELILNSFEYVLKKYFPARTYDRKDLVQFTGPTLIQSFSALNPEHAEQMVIDYRKYNLEHHDEMVKIFPNVELTLEQLKQDGKQLSVVSSKKNDVVMRGLKLFNIDQYFDIVIGADDVEKHKPEPEPLLKALQFYNEPNYAIMIGDNSHDIDGAKNAGIDSVGVAWSLRGRDFIAALQPTYVIDDMKELLNLRK</sequence>
<organism evidence="1 2">
    <name type="scientific">Culicoidibacter larvae</name>
    <dbReference type="NCBI Taxonomy" id="2579976"/>
    <lineage>
        <taxon>Bacteria</taxon>
        <taxon>Bacillati</taxon>
        <taxon>Bacillota</taxon>
        <taxon>Culicoidibacteria</taxon>
        <taxon>Culicoidibacterales</taxon>
        <taxon>Culicoidibacteraceae</taxon>
        <taxon>Culicoidibacter</taxon>
    </lineage>
</organism>
<dbReference type="FunFam" id="3.40.50.1000:FF:000022">
    <property type="entry name" value="Phosphoglycolate phosphatase"/>
    <property type="match status" value="1"/>
</dbReference>
<dbReference type="Gene3D" id="3.40.50.1000">
    <property type="entry name" value="HAD superfamily/HAD-like"/>
    <property type="match status" value="1"/>
</dbReference>
<dbReference type="PANTHER" id="PTHR43434:SF26">
    <property type="entry name" value="PYROPHOSPHATASE PPAX"/>
    <property type="match status" value="1"/>
</dbReference>
<evidence type="ECO:0000313" key="2">
    <source>
        <dbReference type="Proteomes" id="UP000306912"/>
    </source>
</evidence>
<dbReference type="EMBL" id="VBWP01000001">
    <property type="protein sequence ID" value="TLG77382.1"/>
    <property type="molecule type" value="Genomic_DNA"/>
</dbReference>
<dbReference type="InterPro" id="IPR036412">
    <property type="entry name" value="HAD-like_sf"/>
</dbReference>
<dbReference type="Gene3D" id="1.10.150.240">
    <property type="entry name" value="Putative phosphatase, domain 2"/>
    <property type="match status" value="1"/>
</dbReference>
<dbReference type="SUPFAM" id="SSF56784">
    <property type="entry name" value="HAD-like"/>
    <property type="match status" value="1"/>
</dbReference>
<proteinExistence type="predicted"/>
<dbReference type="OrthoDB" id="9792518at2"/>
<evidence type="ECO:0000313" key="1">
    <source>
        <dbReference type="EMBL" id="TLG77382.1"/>
    </source>
</evidence>
<dbReference type="Proteomes" id="UP000306912">
    <property type="component" value="Unassembled WGS sequence"/>
</dbReference>
<dbReference type="InterPro" id="IPR023214">
    <property type="entry name" value="HAD_sf"/>
</dbReference>
<dbReference type="NCBIfam" id="NF009804">
    <property type="entry name" value="PRK13288.1"/>
    <property type="match status" value="1"/>
</dbReference>
<dbReference type="Pfam" id="PF13419">
    <property type="entry name" value="HAD_2"/>
    <property type="match status" value="1"/>
</dbReference>
<name>A0A5R8QHE8_9FIRM</name>
<comment type="caution">
    <text evidence="1">The sequence shown here is derived from an EMBL/GenBank/DDBJ whole genome shotgun (WGS) entry which is preliminary data.</text>
</comment>
<dbReference type="FunCoup" id="A0A5R8QHE8">
    <property type="interactions" value="105"/>
</dbReference>
<dbReference type="RefSeq" id="WP_138189991.1">
    <property type="nucleotide sequence ID" value="NZ_VBWP01000001.1"/>
</dbReference>
<protein>
    <submittedName>
        <fullName evidence="1">Pyrophosphatase PpaX</fullName>
        <ecNumber evidence="1">3.6.1.1</ecNumber>
    </submittedName>
</protein>
<dbReference type="GO" id="GO:0004427">
    <property type="term" value="F:inorganic diphosphate phosphatase activity"/>
    <property type="evidence" value="ECO:0007669"/>
    <property type="project" value="UniProtKB-EC"/>
</dbReference>
<dbReference type="InterPro" id="IPR023198">
    <property type="entry name" value="PGP-like_dom2"/>
</dbReference>
<accession>A0A5R8QHE8</accession>
<keyword evidence="2" id="KW-1185">Reference proteome</keyword>
<dbReference type="SFLD" id="SFLDS00003">
    <property type="entry name" value="Haloacid_Dehalogenase"/>
    <property type="match status" value="1"/>
</dbReference>
<dbReference type="AlphaFoldDB" id="A0A5R8QHE8"/>
<dbReference type="NCBIfam" id="TIGR01509">
    <property type="entry name" value="HAD-SF-IA-v3"/>
    <property type="match status" value="1"/>
</dbReference>